<evidence type="ECO:0000256" key="4">
    <source>
        <dbReference type="ARBA" id="ARBA00022832"/>
    </source>
</evidence>
<dbReference type="STRING" id="500633.CLOHIR_01515"/>
<dbReference type="GO" id="GO:0006633">
    <property type="term" value="P:fatty acid biosynthetic process"/>
    <property type="evidence" value="ECO:0007669"/>
    <property type="project" value="UniProtKB-UniPathway"/>
</dbReference>
<comment type="function">
    <text evidence="8">This protein is a component of the acetyl coenzyme A carboxylase complex; first, biotin carboxylase catalyzes the carboxylation of the carrier protein and then the transcarboxylase transfers the carboxyl group to form malonyl-CoA.</text>
</comment>
<keyword evidence="7 8" id="KW-0092">Biotin</keyword>
<gene>
    <name evidence="10" type="ORF">CLOHIR_01515</name>
</gene>
<comment type="caution">
    <text evidence="10">The sequence shown here is derived from an EMBL/GenBank/DDBJ whole genome shotgun (WGS) entry which is preliminary data.</text>
</comment>
<dbReference type="RefSeq" id="WP_006440434.1">
    <property type="nucleotide sequence ID" value="NZ_DS995356.1"/>
</dbReference>
<dbReference type="PROSITE" id="PS50968">
    <property type="entry name" value="BIOTINYL_LIPOYL"/>
    <property type="match status" value="1"/>
</dbReference>
<dbReference type="GO" id="GO:0003989">
    <property type="term" value="F:acetyl-CoA carboxylase activity"/>
    <property type="evidence" value="ECO:0007669"/>
    <property type="project" value="InterPro"/>
</dbReference>
<evidence type="ECO:0000256" key="6">
    <source>
        <dbReference type="ARBA" id="ARBA00023160"/>
    </source>
</evidence>
<dbReference type="Proteomes" id="UP000003178">
    <property type="component" value="Unassembled WGS sequence"/>
</dbReference>
<dbReference type="PRINTS" id="PR01071">
    <property type="entry name" value="ACOABIOTINCC"/>
</dbReference>
<dbReference type="SUPFAM" id="SSF51230">
    <property type="entry name" value="Single hybrid motif"/>
    <property type="match status" value="1"/>
</dbReference>
<feature type="domain" description="Lipoyl-binding" evidence="9">
    <location>
        <begin position="104"/>
        <end position="180"/>
    </location>
</feature>
<evidence type="ECO:0000256" key="3">
    <source>
        <dbReference type="ARBA" id="ARBA00022516"/>
    </source>
</evidence>
<name>B6G059_PEPHT</name>
<dbReference type="InterPro" id="IPR001882">
    <property type="entry name" value="Biotin_BS"/>
</dbReference>
<dbReference type="Gene3D" id="2.40.50.100">
    <property type="match status" value="1"/>
</dbReference>
<comment type="pathway">
    <text evidence="1 8">Lipid metabolism; fatty acid biosynthesis.</text>
</comment>
<keyword evidence="6 8" id="KW-0275">Fatty acid biosynthesis</keyword>
<keyword evidence="4 8" id="KW-0276">Fatty acid metabolism</keyword>
<dbReference type="GO" id="GO:0009317">
    <property type="term" value="C:acetyl-CoA carboxylase complex"/>
    <property type="evidence" value="ECO:0007669"/>
    <property type="project" value="InterPro"/>
</dbReference>
<dbReference type="InterPro" id="IPR000089">
    <property type="entry name" value="Biotin_lipoyl"/>
</dbReference>
<evidence type="ECO:0000313" key="10">
    <source>
        <dbReference type="EMBL" id="EEA84887.1"/>
    </source>
</evidence>
<keyword evidence="5 8" id="KW-0443">Lipid metabolism</keyword>
<evidence type="ECO:0000256" key="7">
    <source>
        <dbReference type="ARBA" id="ARBA00023267"/>
    </source>
</evidence>
<dbReference type="InterPro" id="IPR050709">
    <property type="entry name" value="Biotin_Carboxyl_Carrier/Decarb"/>
</dbReference>
<evidence type="ECO:0000256" key="1">
    <source>
        <dbReference type="ARBA" id="ARBA00005194"/>
    </source>
</evidence>
<evidence type="ECO:0000256" key="8">
    <source>
        <dbReference type="RuleBase" id="RU364072"/>
    </source>
</evidence>
<dbReference type="InterPro" id="IPR011053">
    <property type="entry name" value="Single_hybrid_motif"/>
</dbReference>
<reference evidence="10 11" key="1">
    <citation type="submission" date="2008-09" db="EMBL/GenBank/DDBJ databases">
        <authorList>
            <person name="Fulton L."/>
            <person name="Clifton S."/>
            <person name="Fulton B."/>
            <person name="Xu J."/>
            <person name="Minx P."/>
            <person name="Pepin K.H."/>
            <person name="Johnson M."/>
            <person name="Thiruvilangam P."/>
            <person name="Bhonagiri V."/>
            <person name="Nash W.E."/>
            <person name="Mardis E.R."/>
            <person name="Wilson R.K."/>
        </authorList>
    </citation>
    <scope>NUCLEOTIDE SEQUENCE [LARGE SCALE GENOMIC DNA]</scope>
    <source>
        <strain evidence="10 11">DSM 13275</strain>
    </source>
</reference>
<organism evidence="10 11">
    <name type="scientific">Peptacetobacter hiranonis (strain DSM 13275 / JCM 10541 / KCTC 15199 / TO-931)</name>
    <name type="common">Clostridium hiranonis</name>
    <dbReference type="NCBI Taxonomy" id="500633"/>
    <lineage>
        <taxon>Bacteria</taxon>
        <taxon>Bacillati</taxon>
        <taxon>Bacillota</taxon>
        <taxon>Clostridia</taxon>
        <taxon>Peptostreptococcales</taxon>
        <taxon>Peptostreptococcaceae</taxon>
        <taxon>Peptacetobacter</taxon>
    </lineage>
</organism>
<dbReference type="PANTHER" id="PTHR45266:SF3">
    <property type="entry name" value="OXALOACETATE DECARBOXYLASE ALPHA CHAIN"/>
    <property type="match status" value="1"/>
</dbReference>
<dbReference type="OrthoDB" id="9811735at2"/>
<keyword evidence="11" id="KW-1185">Reference proteome</keyword>
<evidence type="ECO:0000256" key="2">
    <source>
        <dbReference type="ARBA" id="ARBA00017562"/>
    </source>
</evidence>
<evidence type="ECO:0000256" key="5">
    <source>
        <dbReference type="ARBA" id="ARBA00023098"/>
    </source>
</evidence>
<dbReference type="eggNOG" id="COG0511">
    <property type="taxonomic scope" value="Bacteria"/>
</dbReference>
<dbReference type="PANTHER" id="PTHR45266">
    <property type="entry name" value="OXALOACETATE DECARBOXYLASE ALPHA CHAIN"/>
    <property type="match status" value="1"/>
</dbReference>
<evidence type="ECO:0000259" key="9">
    <source>
        <dbReference type="PROSITE" id="PS50968"/>
    </source>
</evidence>
<dbReference type="EMBL" id="ABWP01000060">
    <property type="protein sequence ID" value="EEA84887.1"/>
    <property type="molecule type" value="Genomic_DNA"/>
</dbReference>
<dbReference type="UniPathway" id="UPA00094"/>
<dbReference type="PROSITE" id="PS00188">
    <property type="entry name" value="BIOTIN"/>
    <property type="match status" value="1"/>
</dbReference>
<sequence>MNFKEIKELLMLIDNTKLEYVKLNTSDIELEVSKKVVGNIELGTKNTSIVENKENNTEKVLATNNITNEENNIINTKDVLEYETSNEIEGNEVENVIEFAGENLKEVKAPLIGTFYESPDPNSLAFVSVGDHIEKGDTLCIVEAMKLMNEIKSEFTGKVVEIKATNESMVEYGQTLFVIEED</sequence>
<accession>B6G059</accession>
<dbReference type="InterPro" id="IPR001249">
    <property type="entry name" value="AcCoA_biotinCC"/>
</dbReference>
<dbReference type="AlphaFoldDB" id="B6G059"/>
<dbReference type="CDD" id="cd06850">
    <property type="entry name" value="biotinyl_domain"/>
    <property type="match status" value="1"/>
</dbReference>
<evidence type="ECO:0000313" key="11">
    <source>
        <dbReference type="Proteomes" id="UP000003178"/>
    </source>
</evidence>
<keyword evidence="3 8" id="KW-0444">Lipid biosynthesis</keyword>
<dbReference type="HOGENOM" id="CLU_016733_3_0_9"/>
<dbReference type="Pfam" id="PF00364">
    <property type="entry name" value="Biotin_lipoyl"/>
    <property type="match status" value="1"/>
</dbReference>
<proteinExistence type="predicted"/>
<protein>
    <recommendedName>
        <fullName evidence="2 8">Biotin carboxyl carrier protein of acetyl-CoA carboxylase</fullName>
    </recommendedName>
</protein>
<reference evidence="10 11" key="2">
    <citation type="submission" date="2008-10" db="EMBL/GenBank/DDBJ databases">
        <title>Draft genome sequence of Clostridium hiranonis (DSM 13275).</title>
        <authorList>
            <person name="Sudarsanam P."/>
            <person name="Ley R."/>
            <person name="Guruge J."/>
            <person name="Turnbaugh P.J."/>
            <person name="Mahowald M."/>
            <person name="Liep D."/>
            <person name="Gordon J."/>
        </authorList>
    </citation>
    <scope>NUCLEOTIDE SEQUENCE [LARGE SCALE GENOMIC DNA]</scope>
    <source>
        <strain evidence="10 11">DSM 13275</strain>
    </source>
</reference>